<evidence type="ECO:0000313" key="1">
    <source>
        <dbReference type="EMBL" id="KYC61039.1"/>
    </source>
</evidence>
<evidence type="ECO:0000313" key="2">
    <source>
        <dbReference type="Proteomes" id="UP000075304"/>
    </source>
</evidence>
<protein>
    <submittedName>
        <fullName evidence="1">Uncharacterized protein</fullName>
    </submittedName>
</protein>
<dbReference type="EMBL" id="LQYI01000151">
    <property type="protein sequence ID" value="KYC61039.1"/>
    <property type="molecule type" value="Genomic_DNA"/>
</dbReference>
<dbReference type="PATRIC" id="fig|1398.25.peg.1395"/>
<gene>
    <name evidence="1" type="ORF">B4099_3785</name>
</gene>
<proteinExistence type="predicted"/>
<dbReference type="AlphaFoldDB" id="A0A150JUT6"/>
<organism evidence="1 2">
    <name type="scientific">Heyndrickxia coagulans</name>
    <name type="common">Weizmannia coagulans</name>
    <dbReference type="NCBI Taxonomy" id="1398"/>
    <lineage>
        <taxon>Bacteria</taxon>
        <taxon>Bacillati</taxon>
        <taxon>Bacillota</taxon>
        <taxon>Bacilli</taxon>
        <taxon>Bacillales</taxon>
        <taxon>Bacillaceae</taxon>
        <taxon>Heyndrickxia</taxon>
    </lineage>
</organism>
<name>A0A150JUT6_HEYCO</name>
<sequence>MGEFFRGFIVSDSDVEPVCTIGLRRSRENLKPEEKFNENTQMF</sequence>
<comment type="caution">
    <text evidence="1">The sequence shown here is derived from an EMBL/GenBank/DDBJ whole genome shotgun (WGS) entry which is preliminary data.</text>
</comment>
<reference evidence="1 2" key="1">
    <citation type="submission" date="2016-01" db="EMBL/GenBank/DDBJ databases">
        <title>Genome Sequences of Twelve Sporeforming Bacillus Species Isolated from Foods.</title>
        <authorList>
            <person name="Berendsen E.M."/>
            <person name="Wells-Bennik M.H."/>
            <person name="Krawcyk A.O."/>
            <person name="De Jong A."/>
            <person name="Holsappel S."/>
            <person name="Eijlander R.T."/>
            <person name="Kuipers O.P."/>
        </authorList>
    </citation>
    <scope>NUCLEOTIDE SEQUENCE [LARGE SCALE GENOMIC DNA]</scope>
    <source>
        <strain evidence="1 2">B4099</strain>
    </source>
</reference>
<dbReference type="Proteomes" id="UP000075304">
    <property type="component" value="Unassembled WGS sequence"/>
</dbReference>
<accession>A0A150JUT6</accession>